<dbReference type="InterPro" id="IPR045864">
    <property type="entry name" value="aa-tRNA-synth_II/BPL/LPL"/>
</dbReference>
<evidence type="ECO:0000256" key="1">
    <source>
        <dbReference type="SAM" id="MobiDB-lite"/>
    </source>
</evidence>
<dbReference type="InterPro" id="IPR004143">
    <property type="entry name" value="BPL_LPL_catalytic"/>
</dbReference>
<dbReference type="AlphaFoldDB" id="A0A538TZV1"/>
<evidence type="ECO:0000313" key="4">
    <source>
        <dbReference type="Proteomes" id="UP000319771"/>
    </source>
</evidence>
<protein>
    <recommendedName>
        <fullName evidence="2">BPL/LPL catalytic domain-containing protein</fullName>
    </recommendedName>
</protein>
<accession>A0A538TZV1</accession>
<sequence length="146" mass="15862">MILWCDGPHDPAEQMRRDALLLAGAEAGAEPVLRLFRFAPFGITIGRGQDPARELDLDRCARDRVQVATRPTGGRAIFHADEWTYSLSAPLADGAWGGSPAEAFARASRCLLASLVRLGIPATLAPRKAGKGRRRFASPRRRGTRS</sequence>
<feature type="region of interest" description="Disordered" evidence="1">
    <location>
        <begin position="126"/>
        <end position="146"/>
    </location>
</feature>
<dbReference type="Proteomes" id="UP000319771">
    <property type="component" value="Unassembled WGS sequence"/>
</dbReference>
<dbReference type="EMBL" id="VBPB01000332">
    <property type="protein sequence ID" value="TMQ69185.1"/>
    <property type="molecule type" value="Genomic_DNA"/>
</dbReference>
<dbReference type="PANTHER" id="PTHR43679">
    <property type="entry name" value="OCTANOYLTRANSFERASE LIPM-RELATED"/>
    <property type="match status" value="1"/>
</dbReference>
<name>A0A538TZV1_UNCEI</name>
<dbReference type="InterPro" id="IPR050664">
    <property type="entry name" value="Octanoyltrans_LipM/LipL"/>
</dbReference>
<dbReference type="Pfam" id="PF21948">
    <property type="entry name" value="LplA-B_cat"/>
    <property type="match status" value="1"/>
</dbReference>
<dbReference type="SUPFAM" id="SSF55681">
    <property type="entry name" value="Class II aaRS and biotin synthetases"/>
    <property type="match status" value="1"/>
</dbReference>
<dbReference type="PANTHER" id="PTHR43679:SF2">
    <property type="entry name" value="OCTANOYL-[GCVH]:PROTEIN N-OCTANOYLTRANSFERASE"/>
    <property type="match status" value="1"/>
</dbReference>
<dbReference type="PROSITE" id="PS51733">
    <property type="entry name" value="BPL_LPL_CATALYTIC"/>
    <property type="match status" value="1"/>
</dbReference>
<feature type="compositionally biased region" description="Basic residues" evidence="1">
    <location>
        <begin position="128"/>
        <end position="146"/>
    </location>
</feature>
<evidence type="ECO:0000313" key="3">
    <source>
        <dbReference type="EMBL" id="TMQ69185.1"/>
    </source>
</evidence>
<reference evidence="3 4" key="1">
    <citation type="journal article" date="2019" name="Nat. Microbiol.">
        <title>Mediterranean grassland soil C-N compound turnover is dependent on rainfall and depth, and is mediated by genomically divergent microorganisms.</title>
        <authorList>
            <person name="Diamond S."/>
            <person name="Andeer P.F."/>
            <person name="Li Z."/>
            <person name="Crits-Christoph A."/>
            <person name="Burstein D."/>
            <person name="Anantharaman K."/>
            <person name="Lane K.R."/>
            <person name="Thomas B.C."/>
            <person name="Pan C."/>
            <person name="Northen T.R."/>
            <person name="Banfield J.F."/>
        </authorList>
    </citation>
    <scope>NUCLEOTIDE SEQUENCE [LARGE SCALE GENOMIC DNA]</scope>
    <source>
        <strain evidence="3">WS_11</strain>
    </source>
</reference>
<feature type="domain" description="BPL/LPL catalytic" evidence="2">
    <location>
        <begin position="27"/>
        <end position="146"/>
    </location>
</feature>
<proteinExistence type="predicted"/>
<dbReference type="Gene3D" id="3.30.930.10">
    <property type="entry name" value="Bira Bifunctional Protein, Domain 2"/>
    <property type="match status" value="1"/>
</dbReference>
<organism evidence="3 4">
    <name type="scientific">Eiseniibacteriota bacterium</name>
    <dbReference type="NCBI Taxonomy" id="2212470"/>
    <lineage>
        <taxon>Bacteria</taxon>
        <taxon>Candidatus Eiseniibacteriota</taxon>
    </lineage>
</organism>
<evidence type="ECO:0000259" key="2">
    <source>
        <dbReference type="PROSITE" id="PS51733"/>
    </source>
</evidence>
<comment type="caution">
    <text evidence="3">The sequence shown here is derived from an EMBL/GenBank/DDBJ whole genome shotgun (WGS) entry which is preliminary data.</text>
</comment>
<gene>
    <name evidence="3" type="ORF">E6K81_15515</name>
</gene>